<feature type="region of interest" description="Disordered" evidence="1">
    <location>
        <begin position="116"/>
        <end position="136"/>
    </location>
</feature>
<evidence type="ECO:0000313" key="2">
    <source>
        <dbReference type="EMBL" id="MDR6293861.1"/>
    </source>
</evidence>
<evidence type="ECO:0000256" key="1">
    <source>
        <dbReference type="SAM" id="MobiDB-lite"/>
    </source>
</evidence>
<evidence type="ECO:0000313" key="3">
    <source>
        <dbReference type="Proteomes" id="UP001262410"/>
    </source>
</evidence>
<reference evidence="2 3" key="1">
    <citation type="submission" date="2023-07" db="EMBL/GenBank/DDBJ databases">
        <title>Sorghum-associated microbial communities from plants grown in Nebraska, USA.</title>
        <authorList>
            <person name="Schachtman D."/>
        </authorList>
    </citation>
    <scope>NUCLEOTIDE SEQUENCE [LARGE SCALE GENOMIC DNA]</scope>
    <source>
        <strain evidence="2 3">584</strain>
    </source>
</reference>
<keyword evidence="3" id="KW-1185">Reference proteome</keyword>
<sequence length="219" mass="22341">MSPKETRVDYAGFINSADQAAIYANSQCAKINRLAVFKAEDVIDGRKGATFQCLAVPKCYPAEASAPGQPVGLTPGAAMPVSAPGAATPAARNAPYVVPATAASRFPGGVVAMAPVSGHRDRRATRRASGPADNAADDNTYIPYAAVPVAAGAPPQRVPAFATIGVPTGPNPVSVPEESAGPRPVGSFASTAAGTWQQAVTCKPNDTLPLATDRLLDLY</sequence>
<proteinExistence type="predicted"/>
<dbReference type="Proteomes" id="UP001262410">
    <property type="component" value="Unassembled WGS sequence"/>
</dbReference>
<gene>
    <name evidence="2" type="ORF">E9232_006414</name>
</gene>
<accession>A0ABU1JZ17</accession>
<evidence type="ECO:0008006" key="4">
    <source>
        <dbReference type="Google" id="ProtNLM"/>
    </source>
</evidence>
<protein>
    <recommendedName>
        <fullName evidence="4">SPOR domain-containing protein</fullName>
    </recommendedName>
</protein>
<dbReference type="EMBL" id="JAVDPW010000014">
    <property type="protein sequence ID" value="MDR6293861.1"/>
    <property type="molecule type" value="Genomic_DNA"/>
</dbReference>
<organism evidence="2 3">
    <name type="scientific">Inquilinus ginsengisoli</name>
    <dbReference type="NCBI Taxonomy" id="363840"/>
    <lineage>
        <taxon>Bacteria</taxon>
        <taxon>Pseudomonadati</taxon>
        <taxon>Pseudomonadota</taxon>
        <taxon>Alphaproteobacteria</taxon>
        <taxon>Rhodospirillales</taxon>
        <taxon>Rhodospirillaceae</taxon>
        <taxon>Inquilinus</taxon>
    </lineage>
</organism>
<comment type="caution">
    <text evidence="2">The sequence shown here is derived from an EMBL/GenBank/DDBJ whole genome shotgun (WGS) entry which is preliminary data.</text>
</comment>
<dbReference type="RefSeq" id="WP_309801182.1">
    <property type="nucleotide sequence ID" value="NZ_JAVDPW010000014.1"/>
</dbReference>
<name>A0ABU1JZ17_9PROT</name>